<evidence type="ECO:0000313" key="2">
    <source>
        <dbReference type="EMBL" id="AUG54542.1"/>
    </source>
</evidence>
<proteinExistence type="predicted"/>
<dbReference type="EMBL" id="CP024199">
    <property type="protein sequence ID" value="AUG54542.1"/>
    <property type="molecule type" value="Genomic_DNA"/>
</dbReference>
<protein>
    <recommendedName>
        <fullName evidence="4">Oligosaccharide repeat unit polymerase</fullName>
    </recommendedName>
</protein>
<keyword evidence="1" id="KW-1133">Transmembrane helix</keyword>
<accession>A0ABM6QD83</accession>
<feature type="transmembrane region" description="Helical" evidence="1">
    <location>
        <begin position="184"/>
        <end position="202"/>
    </location>
</feature>
<dbReference type="Proteomes" id="UP000233458">
    <property type="component" value="Chromosome"/>
</dbReference>
<evidence type="ECO:0008006" key="4">
    <source>
        <dbReference type="Google" id="ProtNLM"/>
    </source>
</evidence>
<evidence type="ECO:0000256" key="1">
    <source>
        <dbReference type="SAM" id="Phobius"/>
    </source>
</evidence>
<organism evidence="2 3">
    <name type="scientific">Thalassospira marina</name>
    <dbReference type="NCBI Taxonomy" id="2048283"/>
    <lineage>
        <taxon>Bacteria</taxon>
        <taxon>Pseudomonadati</taxon>
        <taxon>Pseudomonadota</taxon>
        <taxon>Alphaproteobacteria</taxon>
        <taxon>Rhodospirillales</taxon>
        <taxon>Thalassospiraceae</taxon>
        <taxon>Thalassospira</taxon>
    </lineage>
</organism>
<keyword evidence="1" id="KW-0812">Transmembrane</keyword>
<dbReference type="RefSeq" id="WP_101285832.1">
    <property type="nucleotide sequence ID" value="NZ_CP024199.1"/>
</dbReference>
<feature type="transmembrane region" description="Helical" evidence="1">
    <location>
        <begin position="31"/>
        <end position="51"/>
    </location>
</feature>
<feature type="transmembrane region" description="Helical" evidence="1">
    <location>
        <begin position="6"/>
        <end position="24"/>
    </location>
</feature>
<keyword evidence="3" id="KW-1185">Reference proteome</keyword>
<keyword evidence="1" id="KW-0472">Membrane</keyword>
<feature type="transmembrane region" description="Helical" evidence="1">
    <location>
        <begin position="118"/>
        <end position="137"/>
    </location>
</feature>
<evidence type="ECO:0000313" key="3">
    <source>
        <dbReference type="Proteomes" id="UP000233458"/>
    </source>
</evidence>
<reference evidence="2 3" key="1">
    <citation type="submission" date="2017-10" db="EMBL/GenBank/DDBJ databases">
        <title>Biodiversity and function of Thalassospira species in the particle-attached aromatic-hydrocarbon-degrading consortia from the surface seawater of the China South Sea.</title>
        <authorList>
            <person name="Dong C."/>
            <person name="Liu R."/>
            <person name="Shao Z."/>
        </authorList>
    </citation>
    <scope>NUCLEOTIDE SEQUENCE [LARGE SCALE GENOMIC DNA]</scope>
    <source>
        <strain evidence="2 3">CSC3H3</strain>
    </source>
</reference>
<feature type="transmembrane region" description="Helical" evidence="1">
    <location>
        <begin position="157"/>
        <end position="177"/>
    </location>
</feature>
<feature type="transmembrane region" description="Helical" evidence="1">
    <location>
        <begin position="367"/>
        <end position="386"/>
    </location>
</feature>
<name>A0ABM6QD83_9PROT</name>
<gene>
    <name evidence="2" type="ORF">CSC3H3_18835</name>
</gene>
<feature type="transmembrane region" description="Helical" evidence="1">
    <location>
        <begin position="228"/>
        <end position="250"/>
    </location>
</feature>
<feature type="transmembrane region" description="Helical" evidence="1">
    <location>
        <begin position="79"/>
        <end position="97"/>
    </location>
</feature>
<sequence length="455" mass="52128">MSAINLIILIFLTFFYVWLFFSRIRKYGPTFSLGITLGVLFFLLFPLWIAALNGELTLDLQATMLTSIPILEWNKGAETIFWMLLPIISVTPYVFRASKKKHFQESENEKNTLSLRSWVFIYILSELLFFAASGLIGGGEHWYRSRNEFYSQYGQSAVLFSFTVSALRIITIARIMSEHLSGALSTKSTLGLCIFISLTTLYTTGNRIFLLFIAAEILIVLIIRRRYFLILIGVIAAIPFGFAMSIFKWIRVYMHTYSDFSVSGILSGINSGINFSLQQMTLEGFKQRDFFQGIVESANVNVYYGIVKNFGTTTPLLWGETIGKIFVFWVPRSFWENKPETITVIMAQFMAPNISTLSLVTTIFGEFYANFGVISLIALPITLFFVDKLFSPLYHNSLSYQFTMFLFGIAIIRFPMSDFIIYMLILVAIMWIDRKLLASIYSKKNNRSHDKGQFL</sequence>